<gene>
    <name evidence="2" type="ORF">RIF29_00538</name>
</gene>
<keyword evidence="1" id="KW-0812">Transmembrane</keyword>
<reference evidence="2 3" key="1">
    <citation type="submission" date="2024-01" db="EMBL/GenBank/DDBJ databases">
        <title>The genomes of 5 underutilized Papilionoideae crops provide insights into root nodulation and disease resistanc.</title>
        <authorList>
            <person name="Yuan L."/>
        </authorList>
    </citation>
    <scope>NUCLEOTIDE SEQUENCE [LARGE SCALE GENOMIC DNA]</scope>
    <source>
        <strain evidence="2">ZHUSHIDOU_FW_LH</strain>
        <tissue evidence="2">Leaf</tissue>
    </source>
</reference>
<name>A0AAN9IVP8_CROPI</name>
<keyword evidence="1" id="KW-0472">Membrane</keyword>
<feature type="transmembrane region" description="Helical" evidence="1">
    <location>
        <begin position="6"/>
        <end position="26"/>
    </location>
</feature>
<dbReference type="Proteomes" id="UP001372338">
    <property type="component" value="Unassembled WGS sequence"/>
</dbReference>
<organism evidence="2 3">
    <name type="scientific">Crotalaria pallida</name>
    <name type="common">Smooth rattlebox</name>
    <name type="synonym">Crotalaria striata</name>
    <dbReference type="NCBI Taxonomy" id="3830"/>
    <lineage>
        <taxon>Eukaryota</taxon>
        <taxon>Viridiplantae</taxon>
        <taxon>Streptophyta</taxon>
        <taxon>Embryophyta</taxon>
        <taxon>Tracheophyta</taxon>
        <taxon>Spermatophyta</taxon>
        <taxon>Magnoliopsida</taxon>
        <taxon>eudicotyledons</taxon>
        <taxon>Gunneridae</taxon>
        <taxon>Pentapetalae</taxon>
        <taxon>rosids</taxon>
        <taxon>fabids</taxon>
        <taxon>Fabales</taxon>
        <taxon>Fabaceae</taxon>
        <taxon>Papilionoideae</taxon>
        <taxon>50 kb inversion clade</taxon>
        <taxon>genistoids sensu lato</taxon>
        <taxon>core genistoids</taxon>
        <taxon>Crotalarieae</taxon>
        <taxon>Crotalaria</taxon>
    </lineage>
</organism>
<feature type="transmembrane region" description="Helical" evidence="1">
    <location>
        <begin position="38"/>
        <end position="58"/>
    </location>
</feature>
<comment type="caution">
    <text evidence="2">The sequence shown here is derived from an EMBL/GenBank/DDBJ whole genome shotgun (WGS) entry which is preliminary data.</text>
</comment>
<keyword evidence="3" id="KW-1185">Reference proteome</keyword>
<protein>
    <submittedName>
        <fullName evidence="2">Uncharacterized protein</fullName>
    </submittedName>
</protein>
<dbReference type="AlphaFoldDB" id="A0AAN9IVP8"/>
<sequence>MDSNLIALAFLCFSSETLFFVAIGRIRPVIVLTFKRESLGYLRLYYLNAMYVLGYNILNLTSKYVRIEDSWINFLSCIKRVHVDLRKWIHDNVSPNVAASIICDELMEMRTKKQELETKIRQAEKELQAKLW</sequence>
<accession>A0AAN9IVP8</accession>
<proteinExistence type="predicted"/>
<evidence type="ECO:0000256" key="1">
    <source>
        <dbReference type="SAM" id="Phobius"/>
    </source>
</evidence>
<evidence type="ECO:0000313" key="3">
    <source>
        <dbReference type="Proteomes" id="UP001372338"/>
    </source>
</evidence>
<evidence type="ECO:0000313" key="2">
    <source>
        <dbReference type="EMBL" id="KAK7287307.1"/>
    </source>
</evidence>
<dbReference type="EMBL" id="JAYWIO010000001">
    <property type="protein sequence ID" value="KAK7287307.1"/>
    <property type="molecule type" value="Genomic_DNA"/>
</dbReference>
<keyword evidence="1" id="KW-1133">Transmembrane helix</keyword>